<dbReference type="Proteomes" id="UP001367508">
    <property type="component" value="Unassembled WGS sequence"/>
</dbReference>
<gene>
    <name evidence="1" type="ORF">VNO77_10976</name>
</gene>
<dbReference type="AlphaFoldDB" id="A0AAN9MBI8"/>
<sequence>MVGLRKYSAPYSKSSVSSTTTRVEENYCRSPFQSFSFSDKLQIQFLVLIQFLNSFDMNMPTNEFYVYILVIVIRSFL</sequence>
<comment type="caution">
    <text evidence="1">The sequence shown here is derived from an EMBL/GenBank/DDBJ whole genome shotgun (WGS) entry which is preliminary data.</text>
</comment>
<dbReference type="EMBL" id="JAYMYQ010000002">
    <property type="protein sequence ID" value="KAK7351479.1"/>
    <property type="molecule type" value="Genomic_DNA"/>
</dbReference>
<evidence type="ECO:0000313" key="2">
    <source>
        <dbReference type="Proteomes" id="UP001367508"/>
    </source>
</evidence>
<reference evidence="1 2" key="1">
    <citation type="submission" date="2024-01" db="EMBL/GenBank/DDBJ databases">
        <title>The genomes of 5 underutilized Papilionoideae crops provide insights into root nodulation and disease resistanc.</title>
        <authorList>
            <person name="Jiang F."/>
        </authorList>
    </citation>
    <scope>NUCLEOTIDE SEQUENCE [LARGE SCALE GENOMIC DNA]</scope>
    <source>
        <strain evidence="1">LVBAO_FW01</strain>
        <tissue evidence="1">Leaves</tissue>
    </source>
</reference>
<proteinExistence type="predicted"/>
<accession>A0AAN9MBI8</accession>
<evidence type="ECO:0000313" key="1">
    <source>
        <dbReference type="EMBL" id="KAK7351479.1"/>
    </source>
</evidence>
<keyword evidence="2" id="KW-1185">Reference proteome</keyword>
<name>A0AAN9MBI8_CANGL</name>
<protein>
    <submittedName>
        <fullName evidence="1">Uncharacterized protein</fullName>
    </submittedName>
</protein>
<organism evidence="1 2">
    <name type="scientific">Canavalia gladiata</name>
    <name type="common">Sword bean</name>
    <name type="synonym">Dolichos gladiatus</name>
    <dbReference type="NCBI Taxonomy" id="3824"/>
    <lineage>
        <taxon>Eukaryota</taxon>
        <taxon>Viridiplantae</taxon>
        <taxon>Streptophyta</taxon>
        <taxon>Embryophyta</taxon>
        <taxon>Tracheophyta</taxon>
        <taxon>Spermatophyta</taxon>
        <taxon>Magnoliopsida</taxon>
        <taxon>eudicotyledons</taxon>
        <taxon>Gunneridae</taxon>
        <taxon>Pentapetalae</taxon>
        <taxon>rosids</taxon>
        <taxon>fabids</taxon>
        <taxon>Fabales</taxon>
        <taxon>Fabaceae</taxon>
        <taxon>Papilionoideae</taxon>
        <taxon>50 kb inversion clade</taxon>
        <taxon>NPAAA clade</taxon>
        <taxon>indigoferoid/millettioid clade</taxon>
        <taxon>Phaseoleae</taxon>
        <taxon>Canavalia</taxon>
    </lineage>
</organism>